<comment type="subcellular location">
    <subcellularLocation>
        <location evidence="1">Cell membrane</location>
        <topology evidence="1">Multi-pass membrane protein</topology>
    </subcellularLocation>
</comment>
<reference evidence="9" key="1">
    <citation type="submission" date="2016-11" db="EMBL/GenBank/DDBJ databases">
        <authorList>
            <person name="Varghese N."/>
            <person name="Submissions S."/>
        </authorList>
    </citation>
    <scope>NUCLEOTIDE SEQUENCE [LARGE SCALE GENOMIC DNA]</scope>
    <source>
        <strain evidence="9">DSM 28223</strain>
    </source>
</reference>
<keyword evidence="6 7" id="KW-0472">Membrane</keyword>
<feature type="transmembrane region" description="Helical" evidence="7">
    <location>
        <begin position="159"/>
        <end position="181"/>
    </location>
</feature>
<keyword evidence="9" id="KW-1185">Reference proteome</keyword>
<feature type="transmembrane region" description="Helical" evidence="7">
    <location>
        <begin position="128"/>
        <end position="147"/>
    </location>
</feature>
<comment type="similarity">
    <text evidence="2">Belongs to the polysaccharide synthase family.</text>
</comment>
<dbReference type="Proteomes" id="UP000184211">
    <property type="component" value="Unassembled WGS sequence"/>
</dbReference>
<dbReference type="EMBL" id="FQWM01000006">
    <property type="protein sequence ID" value="SHH54706.1"/>
    <property type="molecule type" value="Genomic_DNA"/>
</dbReference>
<feature type="transmembrane region" description="Helical" evidence="7">
    <location>
        <begin position="187"/>
        <end position="205"/>
    </location>
</feature>
<evidence type="ECO:0000313" key="9">
    <source>
        <dbReference type="Proteomes" id="UP000184211"/>
    </source>
</evidence>
<feature type="transmembrane region" description="Helical" evidence="7">
    <location>
        <begin position="373"/>
        <end position="393"/>
    </location>
</feature>
<evidence type="ECO:0000256" key="2">
    <source>
        <dbReference type="ARBA" id="ARBA00007430"/>
    </source>
</evidence>
<keyword evidence="5 7" id="KW-1133">Transmembrane helix</keyword>
<dbReference type="AlphaFoldDB" id="A0A1M5TVT0"/>
<dbReference type="GO" id="GO:0005886">
    <property type="term" value="C:plasma membrane"/>
    <property type="evidence" value="ECO:0007669"/>
    <property type="project" value="UniProtKB-SubCell"/>
</dbReference>
<feature type="transmembrane region" description="Helical" evidence="7">
    <location>
        <begin position="338"/>
        <end position="361"/>
    </location>
</feature>
<keyword evidence="3" id="KW-1003">Cell membrane</keyword>
<sequence length="462" mass="50480">MMIFGGVGARWNNLLRGEGLASKAMRGGALTLISFGGSQVLRLASNLILTRLLFPEAFGLMALVYVFMQGLNNFSDVGITPAIMQSKRGDDPKFLDTAWTIQIARGFILWMVTFVLAAPAAHFFDAPLLTQLLPAIGITLFIAAFNPTRLDTANRHLNFGRLTIIELVTQIGALIVAIIAAYILQSVWALVISGILGAVVQLILLTRFLPGHRNRLAWDKTASVELINFGKWVFLSTAVGFFLSQGDKIILGKYLQLETLGIYNIGFFLASFPLLLGGTVTRRILIPIYRERPPKGSRSNFLKLRKMRILLSFVLLSALSVVALWSGPIIELLYDPRYRLAGGILVMIACAQLPQVIVLTYDQAALATGDTRRFFVLTLARTVLLIAGLWLGVEIGGLAGALVGHGLAMVAVYPVVVWLARHQGTWDPLHDFLFAALGFALMGLALWLNQDHVAAVFALNSP</sequence>
<evidence type="ECO:0000256" key="3">
    <source>
        <dbReference type="ARBA" id="ARBA00022475"/>
    </source>
</evidence>
<dbReference type="PANTHER" id="PTHR30250">
    <property type="entry name" value="PST FAMILY PREDICTED COLANIC ACID TRANSPORTER"/>
    <property type="match status" value="1"/>
</dbReference>
<dbReference type="STRING" id="870908.SAMN04488044_2710"/>
<feature type="transmembrane region" description="Helical" evidence="7">
    <location>
        <begin position="103"/>
        <end position="122"/>
    </location>
</feature>
<accession>A0A1M5TVT0</accession>
<dbReference type="PANTHER" id="PTHR30250:SF10">
    <property type="entry name" value="LIPOPOLYSACCHARIDE BIOSYNTHESIS PROTEIN WZXC"/>
    <property type="match status" value="1"/>
</dbReference>
<evidence type="ECO:0000313" key="8">
    <source>
        <dbReference type="EMBL" id="SHH54706.1"/>
    </source>
</evidence>
<name>A0A1M5TVT0_9RHOB</name>
<evidence type="ECO:0000256" key="5">
    <source>
        <dbReference type="ARBA" id="ARBA00022989"/>
    </source>
</evidence>
<feature type="transmembrane region" description="Helical" evidence="7">
    <location>
        <begin position="226"/>
        <end position="245"/>
    </location>
</feature>
<feature type="transmembrane region" description="Helical" evidence="7">
    <location>
        <begin position="307"/>
        <end position="326"/>
    </location>
</feature>
<feature type="transmembrane region" description="Helical" evidence="7">
    <location>
        <begin position="48"/>
        <end position="68"/>
    </location>
</feature>
<dbReference type="RefSeq" id="WP_242648598.1">
    <property type="nucleotide sequence ID" value="NZ_FQWM01000006.1"/>
</dbReference>
<feature type="transmembrane region" description="Helical" evidence="7">
    <location>
        <begin position="265"/>
        <end position="286"/>
    </location>
</feature>
<organism evidence="8 9">
    <name type="scientific">Cognatishimia maritima</name>
    <dbReference type="NCBI Taxonomy" id="870908"/>
    <lineage>
        <taxon>Bacteria</taxon>
        <taxon>Pseudomonadati</taxon>
        <taxon>Pseudomonadota</taxon>
        <taxon>Alphaproteobacteria</taxon>
        <taxon>Rhodobacterales</taxon>
        <taxon>Paracoccaceae</taxon>
        <taxon>Cognatishimia</taxon>
    </lineage>
</organism>
<gene>
    <name evidence="8" type="ORF">SAMN04488044_2710</name>
</gene>
<dbReference type="InterPro" id="IPR050833">
    <property type="entry name" value="Poly_Biosynth_Transport"/>
</dbReference>
<evidence type="ECO:0000256" key="4">
    <source>
        <dbReference type="ARBA" id="ARBA00022692"/>
    </source>
</evidence>
<keyword evidence="4 7" id="KW-0812">Transmembrane</keyword>
<feature type="transmembrane region" description="Helical" evidence="7">
    <location>
        <begin position="432"/>
        <end position="449"/>
    </location>
</feature>
<evidence type="ECO:0000256" key="6">
    <source>
        <dbReference type="ARBA" id="ARBA00023136"/>
    </source>
</evidence>
<protein>
    <submittedName>
        <fullName evidence="8">Membrane protein involved in the export of O-antigen and teichoic acid</fullName>
    </submittedName>
</protein>
<dbReference type="Pfam" id="PF13440">
    <property type="entry name" value="Polysacc_synt_3"/>
    <property type="match status" value="1"/>
</dbReference>
<proteinExistence type="inferred from homology"/>
<evidence type="ECO:0000256" key="7">
    <source>
        <dbReference type="SAM" id="Phobius"/>
    </source>
</evidence>
<evidence type="ECO:0000256" key="1">
    <source>
        <dbReference type="ARBA" id="ARBA00004651"/>
    </source>
</evidence>
<feature type="transmembrane region" description="Helical" evidence="7">
    <location>
        <begin position="399"/>
        <end position="420"/>
    </location>
</feature>